<keyword evidence="1" id="KW-1133">Transmembrane helix</keyword>
<accession>A0A193LD35</accession>
<feature type="transmembrane region" description="Helical" evidence="1">
    <location>
        <begin position="52"/>
        <end position="74"/>
    </location>
</feature>
<evidence type="ECO:0000256" key="1">
    <source>
        <dbReference type="SAM" id="Phobius"/>
    </source>
</evidence>
<dbReference type="AlphaFoldDB" id="A0A193LD35"/>
<feature type="transmembrane region" description="Helical" evidence="1">
    <location>
        <begin position="83"/>
        <end position="106"/>
    </location>
</feature>
<organism evidence="2 3">
    <name type="scientific">Woeseia oceani</name>
    <dbReference type="NCBI Taxonomy" id="1548547"/>
    <lineage>
        <taxon>Bacteria</taxon>
        <taxon>Pseudomonadati</taxon>
        <taxon>Pseudomonadota</taxon>
        <taxon>Gammaproteobacteria</taxon>
        <taxon>Woeseiales</taxon>
        <taxon>Woeseiaceae</taxon>
        <taxon>Woeseia</taxon>
    </lineage>
</organism>
<name>A0A193LD35_9GAMM</name>
<protein>
    <recommendedName>
        <fullName evidence="4">DUF4149 domain-containing protein</fullName>
    </recommendedName>
</protein>
<keyword evidence="3" id="KW-1185">Reference proteome</keyword>
<evidence type="ECO:0000313" key="3">
    <source>
        <dbReference type="Proteomes" id="UP000092695"/>
    </source>
</evidence>
<evidence type="ECO:0000313" key="2">
    <source>
        <dbReference type="EMBL" id="ANO50422.1"/>
    </source>
</evidence>
<sequence length="150" mass="16403">MKDRLKPYLRLLRNPGWLCFVWFGMTAGISLLEAPVKFTAPELSRIAALDVGRVVFAALNKAELVALILVLILVRSSALARSLWALAGGLAMIVLAQSIWLLPILAERSHMIVSGIEPAASYAHGTYAVLELSKLLLLLVLGFRSLRAIR</sequence>
<keyword evidence="1" id="KW-0812">Transmembrane</keyword>
<evidence type="ECO:0008006" key="4">
    <source>
        <dbReference type="Google" id="ProtNLM"/>
    </source>
</evidence>
<dbReference type="EMBL" id="CP016268">
    <property type="protein sequence ID" value="ANO50422.1"/>
    <property type="molecule type" value="Genomic_DNA"/>
</dbReference>
<gene>
    <name evidence="2" type="ORF">BA177_03655</name>
</gene>
<dbReference type="KEGG" id="woc:BA177_03655"/>
<dbReference type="Proteomes" id="UP000092695">
    <property type="component" value="Chromosome"/>
</dbReference>
<keyword evidence="1" id="KW-0472">Membrane</keyword>
<reference evidence="2 3" key="1">
    <citation type="submission" date="2016-06" db="EMBL/GenBank/DDBJ databases">
        <title>Complete genome sequence of a deep-branching marine Gamma Proteobacterium Woeseia oceani type strain XK5.</title>
        <authorList>
            <person name="Mu D."/>
            <person name="Du Z."/>
        </authorList>
    </citation>
    <scope>NUCLEOTIDE SEQUENCE [LARGE SCALE GENOMIC DNA]</scope>
    <source>
        <strain evidence="2 3">XK5</strain>
    </source>
</reference>
<feature type="transmembrane region" description="Helical" evidence="1">
    <location>
        <begin position="12"/>
        <end position="32"/>
    </location>
</feature>
<feature type="transmembrane region" description="Helical" evidence="1">
    <location>
        <begin position="126"/>
        <end position="146"/>
    </location>
</feature>
<proteinExistence type="predicted"/>